<dbReference type="EMBL" id="GBXM01036629">
    <property type="protein sequence ID" value="JAH71948.1"/>
    <property type="molecule type" value="Transcribed_RNA"/>
</dbReference>
<accession>A0A0E9V3X1</accession>
<proteinExistence type="predicted"/>
<reference evidence="1" key="1">
    <citation type="submission" date="2014-11" db="EMBL/GenBank/DDBJ databases">
        <authorList>
            <person name="Amaro Gonzalez C."/>
        </authorList>
    </citation>
    <scope>NUCLEOTIDE SEQUENCE</scope>
</reference>
<evidence type="ECO:0000313" key="1">
    <source>
        <dbReference type="EMBL" id="JAH71948.1"/>
    </source>
</evidence>
<name>A0A0E9V3X1_ANGAN</name>
<sequence length="86" mass="9384">MNHNYEFKEVGEGRRFMLAGLSLSSHTTESSGGPGACSAALAGRTRFRGKYNAYLSSAKSNKLLCGTETDLQTHTDMPTIERKGHF</sequence>
<protein>
    <submittedName>
        <fullName evidence="1">Uncharacterized protein</fullName>
    </submittedName>
</protein>
<dbReference type="AlphaFoldDB" id="A0A0E9V3X1"/>
<organism evidence="1">
    <name type="scientific">Anguilla anguilla</name>
    <name type="common">European freshwater eel</name>
    <name type="synonym">Muraena anguilla</name>
    <dbReference type="NCBI Taxonomy" id="7936"/>
    <lineage>
        <taxon>Eukaryota</taxon>
        <taxon>Metazoa</taxon>
        <taxon>Chordata</taxon>
        <taxon>Craniata</taxon>
        <taxon>Vertebrata</taxon>
        <taxon>Euteleostomi</taxon>
        <taxon>Actinopterygii</taxon>
        <taxon>Neopterygii</taxon>
        <taxon>Teleostei</taxon>
        <taxon>Anguilliformes</taxon>
        <taxon>Anguillidae</taxon>
        <taxon>Anguilla</taxon>
    </lineage>
</organism>
<reference evidence="1" key="2">
    <citation type="journal article" date="2015" name="Fish Shellfish Immunol.">
        <title>Early steps in the European eel (Anguilla anguilla)-Vibrio vulnificus interaction in the gills: Role of the RtxA13 toxin.</title>
        <authorList>
            <person name="Callol A."/>
            <person name="Pajuelo D."/>
            <person name="Ebbesson L."/>
            <person name="Teles M."/>
            <person name="MacKenzie S."/>
            <person name="Amaro C."/>
        </authorList>
    </citation>
    <scope>NUCLEOTIDE SEQUENCE</scope>
</reference>